<organism evidence="1 2">
    <name type="scientific">Tenebrionibacter intestinalis</name>
    <dbReference type="NCBI Taxonomy" id="2799638"/>
    <lineage>
        <taxon>Bacteria</taxon>
        <taxon>Pseudomonadati</taxon>
        <taxon>Pseudomonadota</taxon>
        <taxon>Gammaproteobacteria</taxon>
        <taxon>Enterobacterales</taxon>
        <taxon>Enterobacteriaceae</taxon>
        <taxon>Tenebrionibacter/Tenebrionicola group</taxon>
        <taxon>Tenebrionibacter</taxon>
    </lineage>
</organism>
<dbReference type="RefSeq" id="WP_238714158.1">
    <property type="nucleotide sequence ID" value="NZ_JAEPBH010000028.1"/>
</dbReference>
<dbReference type="InterPro" id="IPR010179">
    <property type="entry name" value="CRISPR-assoc_prot_Cse3"/>
</dbReference>
<accession>A0A8K0V6K4</accession>
<dbReference type="Gene3D" id="3.30.70.1210">
    <property type="entry name" value="Crispr-associated protein, domain 2"/>
    <property type="match status" value="1"/>
</dbReference>
<dbReference type="AlphaFoldDB" id="A0A8K0V6K4"/>
<evidence type="ECO:0000313" key="2">
    <source>
        <dbReference type="Proteomes" id="UP000659047"/>
    </source>
</evidence>
<dbReference type="SMART" id="SM01101">
    <property type="entry name" value="CRISPR_assoc"/>
    <property type="match status" value="1"/>
</dbReference>
<dbReference type="NCBIfam" id="TIGR01907">
    <property type="entry name" value="casE_Cse3"/>
    <property type="match status" value="1"/>
</dbReference>
<dbReference type="Gene3D" id="3.30.70.1200">
    <property type="entry name" value="Crispr-associated protein, domain 1"/>
    <property type="match status" value="1"/>
</dbReference>
<dbReference type="SUPFAM" id="SSF117987">
    <property type="entry name" value="CRISPR-associated protein"/>
    <property type="match status" value="2"/>
</dbReference>
<gene>
    <name evidence="1" type="primary">cas6e</name>
    <name evidence="1" type="ORF">JJB97_11470</name>
</gene>
<protein>
    <submittedName>
        <fullName evidence="1">Type I-E CRISPR-associated protein Cas6/Cse3/CasE</fullName>
    </submittedName>
</protein>
<proteinExistence type="predicted"/>
<comment type="caution">
    <text evidence="1">The sequence shown here is derived from an EMBL/GenBank/DDBJ whole genome shotgun (WGS) entry which is preliminary data.</text>
</comment>
<dbReference type="Pfam" id="PF08798">
    <property type="entry name" value="CRISPR_assoc"/>
    <property type="match status" value="1"/>
</dbReference>
<reference evidence="1" key="1">
    <citation type="submission" date="2021-01" db="EMBL/GenBank/DDBJ databases">
        <title>Intestinitalea alba gen. nov., sp. nov., a novel genus of the family Enterobacteriaceae, isolated from the gut of the plastic-eating mealworm Tenebrio molitor L.</title>
        <authorList>
            <person name="Yang Y."/>
        </authorList>
    </citation>
    <scope>NUCLEOTIDE SEQUENCE</scope>
    <source>
        <strain evidence="1">BIT-L3</strain>
    </source>
</reference>
<dbReference type="EMBL" id="JAEPBH010000028">
    <property type="protein sequence ID" value="MBK4715934.1"/>
    <property type="molecule type" value="Genomic_DNA"/>
</dbReference>
<name>A0A8K0V6K4_9ENTR</name>
<dbReference type="Proteomes" id="UP000659047">
    <property type="component" value="Unassembled WGS sequence"/>
</dbReference>
<sequence length="220" mass="25374">MYLSRVRLMLSRLTPQMLEKWGACQPYVSHQWLWQLFPGKTQRDFLFHRENDQCFYLLSPEPPLARHDLFIVETKPWQLQLHRGMQLDFQLRANPVITRAKKRSDVLMDAKFQAKKQGLDATAIQALQQQAATDWLIRQGERHGFKPILPDDMALWSGVRAYEQHRFVRRPGEKPVLFSSVDYVGRLTVTDPVAFSLALSGGIGKSKALGCGLMLIKRAR</sequence>
<keyword evidence="2" id="KW-1185">Reference proteome</keyword>
<evidence type="ECO:0000313" key="1">
    <source>
        <dbReference type="EMBL" id="MBK4715934.1"/>
    </source>
</evidence>